<reference evidence="2" key="1">
    <citation type="submission" date="2016-03" db="EMBL/GenBank/DDBJ databases">
        <title>Gut transcriptome analysis on engorged females of Ornithodoros mimon (Acari: Argasidae) and phylogenetic inferences of soft ticks.</title>
        <authorList>
            <person name="Landulfo G.A."/>
            <person name="Giovanni D."/>
            <person name="Carvalho E."/>
            <person name="Junqueira-de-Azevedo I."/>
            <person name="Patane J."/>
            <person name="Mendoca R."/>
            <person name="Barros-Battesti D."/>
        </authorList>
    </citation>
    <scope>NUCLEOTIDE SEQUENCE</scope>
    <source>
        <strain evidence="2">Females</strain>
        <tissue evidence="2">Gut</tissue>
    </source>
</reference>
<feature type="region of interest" description="Disordered" evidence="1">
    <location>
        <begin position="69"/>
        <end position="125"/>
    </location>
</feature>
<feature type="region of interest" description="Disordered" evidence="1">
    <location>
        <begin position="1"/>
        <end position="24"/>
    </location>
</feature>
<sequence length="142" mass="15782">PVIFQRPRLHAADDYQETDNQESVTAVITSPGKLIMPECVVGAKLATKKPKKDVSCRPKADAVKLDYLLGDDDEEDSEPKGSEQNVKQEPTAEKVPKKKARYDEIEDDEAVKKEDDVGVSLTSASVQKRRIRSLRAINSDDD</sequence>
<evidence type="ECO:0000313" key="2">
    <source>
        <dbReference type="EMBL" id="JAR86428.1"/>
    </source>
</evidence>
<accession>A0A147B6M8</accession>
<name>A0A147B6M8_9ACAR</name>
<protein>
    <submittedName>
        <fullName evidence="2">Uncharacterized protein</fullName>
    </submittedName>
</protein>
<dbReference type="AlphaFoldDB" id="A0A147B6M8"/>
<proteinExistence type="predicted"/>
<dbReference type="EMBL" id="GEIB01002037">
    <property type="protein sequence ID" value="JAR86428.1"/>
    <property type="molecule type" value="Transcribed_RNA"/>
</dbReference>
<evidence type="ECO:0000256" key="1">
    <source>
        <dbReference type="SAM" id="MobiDB-lite"/>
    </source>
</evidence>
<feature type="non-terminal residue" evidence="2">
    <location>
        <position position="1"/>
    </location>
</feature>
<organism evidence="2">
    <name type="scientific">Alectorobius mimon</name>
    <dbReference type="NCBI Taxonomy" id="360319"/>
    <lineage>
        <taxon>Eukaryota</taxon>
        <taxon>Metazoa</taxon>
        <taxon>Ecdysozoa</taxon>
        <taxon>Arthropoda</taxon>
        <taxon>Chelicerata</taxon>
        <taxon>Arachnida</taxon>
        <taxon>Acari</taxon>
        <taxon>Parasitiformes</taxon>
        <taxon>Ixodida</taxon>
        <taxon>Ixodoidea</taxon>
        <taxon>Argasidae</taxon>
        <taxon>Ornithodorinae</taxon>
        <taxon>Alectorobius</taxon>
    </lineage>
</organism>